<dbReference type="GO" id="GO:0016846">
    <property type="term" value="F:carbon-sulfur lyase activity"/>
    <property type="evidence" value="ECO:0007669"/>
    <property type="project" value="InterPro"/>
</dbReference>
<protein>
    <recommendedName>
        <fullName evidence="5">CENP-V/GFA domain-containing protein</fullName>
    </recommendedName>
</protein>
<dbReference type="Gene3D" id="3.90.1590.10">
    <property type="entry name" value="glutathione-dependent formaldehyde- activating enzyme (gfa)"/>
    <property type="match status" value="1"/>
</dbReference>
<dbReference type="STRING" id="1122213.GCA_000423365_01214"/>
<dbReference type="Proteomes" id="UP000258927">
    <property type="component" value="Chromosome"/>
</dbReference>
<evidence type="ECO:0000313" key="7">
    <source>
        <dbReference type="Proteomes" id="UP000258927"/>
    </source>
</evidence>
<dbReference type="KEGG" id="mmyr:MXMO3_01576"/>
<dbReference type="RefSeq" id="WP_117395496.1">
    <property type="nucleotide sequence ID" value="NZ_CP021330.1"/>
</dbReference>
<dbReference type="PANTHER" id="PTHR33337">
    <property type="entry name" value="GFA DOMAIN-CONTAINING PROTEIN"/>
    <property type="match status" value="1"/>
</dbReference>
<evidence type="ECO:0000313" key="6">
    <source>
        <dbReference type="EMBL" id="AVX04106.1"/>
    </source>
</evidence>
<proteinExistence type="inferred from homology"/>
<dbReference type="PANTHER" id="PTHR33337:SF40">
    <property type="entry name" value="CENP-V_GFA DOMAIN-CONTAINING PROTEIN-RELATED"/>
    <property type="match status" value="1"/>
</dbReference>
<dbReference type="SUPFAM" id="SSF51316">
    <property type="entry name" value="Mss4-like"/>
    <property type="match status" value="1"/>
</dbReference>
<reference evidence="6 7" key="1">
    <citation type="submission" date="2017-05" db="EMBL/GenBank/DDBJ databases">
        <title>Genome Analysis of Maritalea myrionectae HL2708#5.</title>
        <authorList>
            <consortium name="Cotde Inc.-PKNU"/>
            <person name="Jang D."/>
            <person name="Oh H.-M."/>
        </authorList>
    </citation>
    <scope>NUCLEOTIDE SEQUENCE [LARGE SCALE GENOMIC DNA]</scope>
    <source>
        <strain evidence="6 7">HL2708#5</strain>
    </source>
</reference>
<name>A0A2R4MDZ0_9HYPH</name>
<gene>
    <name evidence="6" type="ORF">MXMO3_01576</name>
</gene>
<dbReference type="EMBL" id="CP021330">
    <property type="protein sequence ID" value="AVX04106.1"/>
    <property type="molecule type" value="Genomic_DNA"/>
</dbReference>
<comment type="similarity">
    <text evidence="1">Belongs to the Gfa family.</text>
</comment>
<dbReference type="Pfam" id="PF04828">
    <property type="entry name" value="GFA"/>
    <property type="match status" value="1"/>
</dbReference>
<evidence type="ECO:0000256" key="3">
    <source>
        <dbReference type="ARBA" id="ARBA00022833"/>
    </source>
</evidence>
<evidence type="ECO:0000256" key="2">
    <source>
        <dbReference type="ARBA" id="ARBA00022723"/>
    </source>
</evidence>
<evidence type="ECO:0000256" key="4">
    <source>
        <dbReference type="ARBA" id="ARBA00023239"/>
    </source>
</evidence>
<dbReference type="InterPro" id="IPR011057">
    <property type="entry name" value="Mss4-like_sf"/>
</dbReference>
<organism evidence="6 7">
    <name type="scientific">Maritalea myrionectae</name>
    <dbReference type="NCBI Taxonomy" id="454601"/>
    <lineage>
        <taxon>Bacteria</taxon>
        <taxon>Pseudomonadati</taxon>
        <taxon>Pseudomonadota</taxon>
        <taxon>Alphaproteobacteria</taxon>
        <taxon>Hyphomicrobiales</taxon>
        <taxon>Devosiaceae</taxon>
        <taxon>Maritalea</taxon>
    </lineage>
</organism>
<dbReference type="PROSITE" id="PS51891">
    <property type="entry name" value="CENP_V_GFA"/>
    <property type="match status" value="1"/>
</dbReference>
<evidence type="ECO:0000259" key="5">
    <source>
        <dbReference type="PROSITE" id="PS51891"/>
    </source>
</evidence>
<accession>A0A2R4MDZ0</accession>
<keyword evidence="2" id="KW-0479">Metal-binding</keyword>
<dbReference type="InterPro" id="IPR006913">
    <property type="entry name" value="CENP-V/GFA"/>
</dbReference>
<keyword evidence="4" id="KW-0456">Lyase</keyword>
<dbReference type="AlphaFoldDB" id="A0A2R4MDZ0"/>
<sequence>MENKGQCYCGQVTFTVTGEPVRMAACHCNACRRLSGTGHLVQAFYKKDQVHIKGDTKSFDAPADSGNMRTRHFCPVCGSRLFSENEKLPDIIGIAVGAFDNSDWFKPQIALYSSERPIWDYMDPELKTADHMT</sequence>
<evidence type="ECO:0000256" key="1">
    <source>
        <dbReference type="ARBA" id="ARBA00005495"/>
    </source>
</evidence>
<feature type="domain" description="CENP-V/GFA" evidence="5">
    <location>
        <begin position="3"/>
        <end position="120"/>
    </location>
</feature>
<keyword evidence="7" id="KW-1185">Reference proteome</keyword>
<dbReference type="GO" id="GO:0046872">
    <property type="term" value="F:metal ion binding"/>
    <property type="evidence" value="ECO:0007669"/>
    <property type="project" value="UniProtKB-KW"/>
</dbReference>
<keyword evidence="3" id="KW-0862">Zinc</keyword>